<name>A0A1I4HP59_9PROT</name>
<sequence>MSISMIKQFFVSIIVAAGIIFSGQVHAHGGLALADDLCILTVGPYTIHFTGYQPLSQEEEFCEDIPEIGKTVVALDYINDELRPFETEVRIVRSAPVLKITNSTTSQDLEKVSDEDLENMTIYHLPPKVYPNASILIDHTFQEKGKFAGVVTVSGEGQEYVSVFPFSVGEGLPINWLTDVLPYVALVAFAAFFFVRSRKKPEQESTAA</sequence>
<dbReference type="AlphaFoldDB" id="A0A1I4HP59"/>
<feature type="transmembrane region" description="Helical" evidence="1">
    <location>
        <begin position="176"/>
        <end position="195"/>
    </location>
</feature>
<reference evidence="3" key="1">
    <citation type="submission" date="2016-10" db="EMBL/GenBank/DDBJ databases">
        <authorList>
            <person name="Varghese N."/>
            <person name="Submissions S."/>
        </authorList>
    </citation>
    <scope>NUCLEOTIDE SEQUENCE [LARGE SCALE GENOMIC DNA]</scope>
    <source>
        <strain evidence="3">Nm69</strain>
    </source>
</reference>
<dbReference type="STRING" id="52441.SAMN05216302_10963"/>
<dbReference type="RefSeq" id="WP_244532003.1">
    <property type="nucleotide sequence ID" value="NZ_FOSP01000096.1"/>
</dbReference>
<keyword evidence="3" id="KW-1185">Reference proteome</keyword>
<dbReference type="Proteomes" id="UP000199533">
    <property type="component" value="Unassembled WGS sequence"/>
</dbReference>
<keyword evidence="1" id="KW-1133">Transmembrane helix</keyword>
<evidence type="ECO:0000313" key="3">
    <source>
        <dbReference type="Proteomes" id="UP000199533"/>
    </source>
</evidence>
<gene>
    <name evidence="2" type="ORF">SAMN05216302_10963</name>
</gene>
<evidence type="ECO:0000313" key="2">
    <source>
        <dbReference type="EMBL" id="SFL44068.1"/>
    </source>
</evidence>
<protein>
    <submittedName>
        <fullName evidence="2">Uncharacterized protein</fullName>
    </submittedName>
</protein>
<proteinExistence type="predicted"/>
<organism evidence="2 3">
    <name type="scientific">Nitrosomonas aestuarii</name>
    <dbReference type="NCBI Taxonomy" id="52441"/>
    <lineage>
        <taxon>Bacteria</taxon>
        <taxon>Pseudomonadati</taxon>
        <taxon>Pseudomonadota</taxon>
        <taxon>Betaproteobacteria</taxon>
        <taxon>Nitrosomonadales</taxon>
        <taxon>Nitrosomonadaceae</taxon>
        <taxon>Nitrosomonas</taxon>
    </lineage>
</organism>
<keyword evidence="1" id="KW-0812">Transmembrane</keyword>
<keyword evidence="1" id="KW-0472">Membrane</keyword>
<accession>A0A1I4HP59</accession>
<dbReference type="EMBL" id="FOSP01000096">
    <property type="protein sequence ID" value="SFL44068.1"/>
    <property type="molecule type" value="Genomic_DNA"/>
</dbReference>
<evidence type="ECO:0000256" key="1">
    <source>
        <dbReference type="SAM" id="Phobius"/>
    </source>
</evidence>